<feature type="compositionally biased region" description="Acidic residues" evidence="1">
    <location>
        <begin position="152"/>
        <end position="162"/>
    </location>
</feature>
<reference evidence="3" key="1">
    <citation type="journal article" date="2018" name="Nat. Microbiol.">
        <title>Leveraging single-cell genomics to expand the fungal tree of life.</title>
        <authorList>
            <person name="Ahrendt S.R."/>
            <person name="Quandt C.A."/>
            <person name="Ciobanu D."/>
            <person name="Clum A."/>
            <person name="Salamov A."/>
            <person name="Andreopoulos B."/>
            <person name="Cheng J.F."/>
            <person name="Woyke T."/>
            <person name="Pelin A."/>
            <person name="Henrissat B."/>
            <person name="Reynolds N.K."/>
            <person name="Benny G.L."/>
            <person name="Smith M.E."/>
            <person name="James T.Y."/>
            <person name="Grigoriev I.V."/>
        </authorList>
    </citation>
    <scope>NUCLEOTIDE SEQUENCE [LARGE SCALE GENOMIC DNA]</scope>
    <source>
        <strain evidence="3">CSF55</strain>
    </source>
</reference>
<feature type="region of interest" description="Disordered" evidence="1">
    <location>
        <begin position="1"/>
        <end position="27"/>
    </location>
</feature>
<protein>
    <recommendedName>
        <fullName evidence="4">DNA-directed RNA polymerase III subunit</fullName>
    </recommendedName>
</protein>
<accession>A0A4P9YIP2</accession>
<organism evidence="2 3">
    <name type="scientific">Rozella allomycis (strain CSF55)</name>
    <dbReference type="NCBI Taxonomy" id="988480"/>
    <lineage>
        <taxon>Eukaryota</taxon>
        <taxon>Fungi</taxon>
        <taxon>Fungi incertae sedis</taxon>
        <taxon>Cryptomycota</taxon>
        <taxon>Cryptomycota incertae sedis</taxon>
        <taxon>Rozella</taxon>
    </lineage>
</organism>
<dbReference type="Proteomes" id="UP000281549">
    <property type="component" value="Unassembled WGS sequence"/>
</dbReference>
<sequence>MPAKKTSKFQAPPSVANAPRAFGKPNTLADGYPAPGPLFPLPTIKELTEEDKQLISIIDSYNVAMRQGPYFMTSQKNTGGDGIRRYSDKYKTVHEVVKNVDELHELIPIKFSYVLVKKRKRSNIDVEIVDDLDGANDEEKKNDDNSDRESVDGSDEEEDNDYNENYFDPGDDYGDGDGGDDNEGKVIMIVKVAVF</sequence>
<name>A0A4P9YIP2_ROZAC</name>
<evidence type="ECO:0000313" key="2">
    <source>
        <dbReference type="EMBL" id="RKP19447.1"/>
    </source>
</evidence>
<feature type="compositionally biased region" description="Acidic residues" evidence="1">
    <location>
        <begin position="169"/>
        <end position="181"/>
    </location>
</feature>
<evidence type="ECO:0008006" key="4">
    <source>
        <dbReference type="Google" id="ProtNLM"/>
    </source>
</evidence>
<gene>
    <name evidence="2" type="ORF">ROZALSC1DRAFT_28954</name>
</gene>
<feature type="region of interest" description="Disordered" evidence="1">
    <location>
        <begin position="135"/>
        <end position="181"/>
    </location>
</feature>
<evidence type="ECO:0000313" key="3">
    <source>
        <dbReference type="Proteomes" id="UP000281549"/>
    </source>
</evidence>
<evidence type="ECO:0000256" key="1">
    <source>
        <dbReference type="SAM" id="MobiDB-lite"/>
    </source>
</evidence>
<proteinExistence type="predicted"/>
<dbReference type="AlphaFoldDB" id="A0A4P9YIP2"/>
<feature type="compositionally biased region" description="Basic and acidic residues" evidence="1">
    <location>
        <begin position="137"/>
        <end position="151"/>
    </location>
</feature>
<dbReference type="EMBL" id="ML005221">
    <property type="protein sequence ID" value="RKP19447.1"/>
    <property type="molecule type" value="Genomic_DNA"/>
</dbReference>